<keyword evidence="3" id="KW-1185">Reference proteome</keyword>
<organism evidence="2 3">
    <name type="scientific">Lactuca sativa</name>
    <name type="common">Garden lettuce</name>
    <dbReference type="NCBI Taxonomy" id="4236"/>
    <lineage>
        <taxon>Eukaryota</taxon>
        <taxon>Viridiplantae</taxon>
        <taxon>Streptophyta</taxon>
        <taxon>Embryophyta</taxon>
        <taxon>Tracheophyta</taxon>
        <taxon>Spermatophyta</taxon>
        <taxon>Magnoliopsida</taxon>
        <taxon>eudicotyledons</taxon>
        <taxon>Gunneridae</taxon>
        <taxon>Pentapetalae</taxon>
        <taxon>asterids</taxon>
        <taxon>campanulids</taxon>
        <taxon>Asterales</taxon>
        <taxon>Asteraceae</taxon>
        <taxon>Cichorioideae</taxon>
        <taxon>Cichorieae</taxon>
        <taxon>Lactucinae</taxon>
        <taxon>Lactuca</taxon>
    </lineage>
</organism>
<dbReference type="PANTHER" id="PTHR23274:SF51">
    <property type="entry name" value="OS03G0423850 PROTEIN"/>
    <property type="match status" value="1"/>
</dbReference>
<accession>A0A9R1X9E3</accession>
<name>A0A9R1X9E3_LACSA</name>
<evidence type="ECO:0000313" key="2">
    <source>
        <dbReference type="EMBL" id="KAJ0200372.1"/>
    </source>
</evidence>
<gene>
    <name evidence="2" type="ORF">LSAT_V11C600300130</name>
</gene>
<feature type="domain" description="DNA helicase Pif1-like 2B" evidence="1">
    <location>
        <begin position="18"/>
        <end position="53"/>
    </location>
</feature>
<evidence type="ECO:0000259" key="1">
    <source>
        <dbReference type="Pfam" id="PF21530"/>
    </source>
</evidence>
<comment type="caution">
    <text evidence="2">The sequence shown here is derived from an EMBL/GenBank/DDBJ whole genome shotgun (WGS) entry which is preliminary data.</text>
</comment>
<dbReference type="EMBL" id="NBSK02000006">
    <property type="protein sequence ID" value="KAJ0200372.1"/>
    <property type="molecule type" value="Genomic_DNA"/>
</dbReference>
<sequence length="93" mass="10594">MIVFDEVVDAINNFYPMELLNTLGVSGLPPHYQRLKFGCPIILLRNLDPSNGLTRVFLPRISLSSSEDDMFPSKLKRKLFPIRLCFPITVNKA</sequence>
<dbReference type="InterPro" id="IPR049163">
    <property type="entry name" value="Pif1-like_2B_dom"/>
</dbReference>
<reference evidence="2 3" key="1">
    <citation type="journal article" date="2017" name="Nat. Commun.">
        <title>Genome assembly with in vitro proximity ligation data and whole-genome triplication in lettuce.</title>
        <authorList>
            <person name="Reyes-Chin-Wo S."/>
            <person name="Wang Z."/>
            <person name="Yang X."/>
            <person name="Kozik A."/>
            <person name="Arikit S."/>
            <person name="Song C."/>
            <person name="Xia L."/>
            <person name="Froenicke L."/>
            <person name="Lavelle D.O."/>
            <person name="Truco M.J."/>
            <person name="Xia R."/>
            <person name="Zhu S."/>
            <person name="Xu C."/>
            <person name="Xu H."/>
            <person name="Xu X."/>
            <person name="Cox K."/>
            <person name="Korf I."/>
            <person name="Meyers B.C."/>
            <person name="Michelmore R.W."/>
        </authorList>
    </citation>
    <scope>NUCLEOTIDE SEQUENCE [LARGE SCALE GENOMIC DNA]</scope>
    <source>
        <strain evidence="3">cv. Salinas</strain>
        <tissue evidence="2">Seedlings</tissue>
    </source>
</reference>
<proteinExistence type="predicted"/>
<dbReference type="Proteomes" id="UP000235145">
    <property type="component" value="Unassembled WGS sequence"/>
</dbReference>
<protein>
    <recommendedName>
        <fullName evidence="1">DNA helicase Pif1-like 2B domain-containing protein</fullName>
    </recommendedName>
</protein>
<evidence type="ECO:0000313" key="3">
    <source>
        <dbReference type="Proteomes" id="UP000235145"/>
    </source>
</evidence>
<dbReference type="Pfam" id="PF21530">
    <property type="entry name" value="Pif1_2B_dom"/>
    <property type="match status" value="1"/>
</dbReference>
<dbReference type="AlphaFoldDB" id="A0A9R1X9E3"/>
<dbReference type="PANTHER" id="PTHR23274">
    <property type="entry name" value="DNA HELICASE-RELATED"/>
    <property type="match status" value="1"/>
</dbReference>